<dbReference type="InterPro" id="IPR013766">
    <property type="entry name" value="Thioredoxin_domain"/>
</dbReference>
<dbReference type="CDD" id="cd02947">
    <property type="entry name" value="TRX_family"/>
    <property type="match status" value="1"/>
</dbReference>
<dbReference type="AlphaFoldDB" id="A0A3N1P4X0"/>
<dbReference type="EMBL" id="RJUK01000001">
    <property type="protein sequence ID" value="ROQ21760.1"/>
    <property type="molecule type" value="Genomic_DNA"/>
</dbReference>
<name>A0A3N1P4X0_9GAMM</name>
<dbReference type="Pfam" id="PF00085">
    <property type="entry name" value="Thioredoxin"/>
    <property type="match status" value="1"/>
</dbReference>
<dbReference type="InterPro" id="IPR017937">
    <property type="entry name" value="Thioredoxin_CS"/>
</dbReference>
<dbReference type="Gene3D" id="3.40.30.10">
    <property type="entry name" value="Glutaredoxin"/>
    <property type="match status" value="1"/>
</dbReference>
<organism evidence="9 10">
    <name type="scientific">Marinimicrobium koreense</name>
    <dbReference type="NCBI Taxonomy" id="306545"/>
    <lineage>
        <taxon>Bacteria</taxon>
        <taxon>Pseudomonadati</taxon>
        <taxon>Pseudomonadota</taxon>
        <taxon>Gammaproteobacteria</taxon>
        <taxon>Cellvibrionales</taxon>
        <taxon>Cellvibrionaceae</taxon>
        <taxon>Marinimicrobium</taxon>
    </lineage>
</organism>
<feature type="domain" description="Thioredoxin" evidence="8">
    <location>
        <begin position="33"/>
        <end position="141"/>
    </location>
</feature>
<keyword evidence="5" id="KW-1015">Disulfide bond</keyword>
<evidence type="ECO:0000313" key="10">
    <source>
        <dbReference type="Proteomes" id="UP000273643"/>
    </source>
</evidence>
<dbReference type="PROSITE" id="PS51352">
    <property type="entry name" value="THIOREDOXIN_2"/>
    <property type="match status" value="1"/>
</dbReference>
<evidence type="ECO:0000256" key="2">
    <source>
        <dbReference type="ARBA" id="ARBA00022448"/>
    </source>
</evidence>
<keyword evidence="10" id="KW-1185">Reference proteome</keyword>
<dbReference type="InterPro" id="IPR049299">
    <property type="entry name" value="Thio2_N"/>
</dbReference>
<gene>
    <name evidence="9" type="ORF">EDC38_2387</name>
</gene>
<evidence type="ECO:0000259" key="8">
    <source>
        <dbReference type="PROSITE" id="PS51352"/>
    </source>
</evidence>
<comment type="caution">
    <text evidence="9">The sequence shown here is derived from an EMBL/GenBank/DDBJ whole genome shotgun (WGS) entry which is preliminary data.</text>
</comment>
<dbReference type="SUPFAM" id="SSF52833">
    <property type="entry name" value="Thioredoxin-like"/>
    <property type="match status" value="1"/>
</dbReference>
<dbReference type="InterPro" id="IPR005746">
    <property type="entry name" value="Thioredoxin"/>
</dbReference>
<dbReference type="PANTHER" id="PTHR45663:SF40">
    <property type="entry name" value="THIOREDOXIN 2"/>
    <property type="match status" value="1"/>
</dbReference>
<dbReference type="GO" id="GO:0046872">
    <property type="term" value="F:metal ion binding"/>
    <property type="evidence" value="ECO:0007669"/>
    <property type="project" value="UniProtKB-KW"/>
</dbReference>
<reference evidence="9 10" key="1">
    <citation type="submission" date="2018-11" db="EMBL/GenBank/DDBJ databases">
        <title>Genomic Encyclopedia of Type Strains, Phase IV (KMG-IV): sequencing the most valuable type-strain genomes for metagenomic binning, comparative biology and taxonomic classification.</title>
        <authorList>
            <person name="Goeker M."/>
        </authorList>
    </citation>
    <scope>NUCLEOTIDE SEQUENCE [LARGE SCALE GENOMIC DNA]</scope>
    <source>
        <strain evidence="9 10">DSM 16974</strain>
    </source>
</reference>
<dbReference type="GO" id="GO:0015035">
    <property type="term" value="F:protein-disulfide reductase activity"/>
    <property type="evidence" value="ECO:0007669"/>
    <property type="project" value="UniProtKB-UniRule"/>
</dbReference>
<dbReference type="NCBIfam" id="TIGR01068">
    <property type="entry name" value="thioredoxin"/>
    <property type="match status" value="1"/>
</dbReference>
<keyword evidence="2" id="KW-0813">Transport</keyword>
<dbReference type="FunFam" id="3.40.30.10:FF:000001">
    <property type="entry name" value="Thioredoxin"/>
    <property type="match status" value="1"/>
</dbReference>
<dbReference type="InterPro" id="IPR036249">
    <property type="entry name" value="Thioredoxin-like_sf"/>
</dbReference>
<evidence type="ECO:0000256" key="3">
    <source>
        <dbReference type="ARBA" id="ARBA00022723"/>
    </source>
</evidence>
<dbReference type="PROSITE" id="PS00194">
    <property type="entry name" value="THIOREDOXIN_1"/>
    <property type="match status" value="1"/>
</dbReference>
<keyword evidence="6" id="KW-0676">Redox-active center</keyword>
<dbReference type="NCBIfam" id="NF008229">
    <property type="entry name" value="PRK10996.1"/>
    <property type="match status" value="1"/>
</dbReference>
<accession>A0A3N1P4X0</accession>
<dbReference type="Proteomes" id="UP000273643">
    <property type="component" value="Unassembled WGS sequence"/>
</dbReference>
<comment type="similarity">
    <text evidence="1">Belongs to the thioredoxin family.</text>
</comment>
<evidence type="ECO:0000313" key="9">
    <source>
        <dbReference type="EMBL" id="ROQ21760.1"/>
    </source>
</evidence>
<dbReference type="Gene3D" id="2.30.30.380">
    <property type="entry name" value="Zn-finger domain of Sec23/24"/>
    <property type="match status" value="1"/>
</dbReference>
<dbReference type="GO" id="GO:0005829">
    <property type="term" value="C:cytosol"/>
    <property type="evidence" value="ECO:0007669"/>
    <property type="project" value="TreeGrafter"/>
</dbReference>
<dbReference type="PANTHER" id="PTHR45663">
    <property type="entry name" value="GEO12009P1"/>
    <property type="match status" value="1"/>
</dbReference>
<protein>
    <recommendedName>
        <fullName evidence="7">Thioredoxin</fullName>
    </recommendedName>
</protein>
<evidence type="ECO:0000256" key="6">
    <source>
        <dbReference type="ARBA" id="ARBA00023284"/>
    </source>
</evidence>
<dbReference type="OrthoDB" id="9790390at2"/>
<evidence type="ECO:0000256" key="1">
    <source>
        <dbReference type="ARBA" id="ARBA00008987"/>
    </source>
</evidence>
<evidence type="ECO:0000256" key="7">
    <source>
        <dbReference type="NCBIfam" id="TIGR01068"/>
    </source>
</evidence>
<evidence type="ECO:0000256" key="4">
    <source>
        <dbReference type="ARBA" id="ARBA00022982"/>
    </source>
</evidence>
<evidence type="ECO:0000256" key="5">
    <source>
        <dbReference type="ARBA" id="ARBA00023157"/>
    </source>
</evidence>
<dbReference type="Pfam" id="PF21352">
    <property type="entry name" value="Zn_ribbon_Thio2"/>
    <property type="match status" value="1"/>
</dbReference>
<proteinExistence type="inferred from homology"/>
<dbReference type="RefSeq" id="WP_123638695.1">
    <property type="nucleotide sequence ID" value="NZ_RJUK01000001.1"/>
</dbReference>
<sequence length="141" mass="15587">MIQTLCPHCLTPNRIDSSRLGDRPKCGKCHQALFIGAPLAADDAQFQRLLSKEQLPLVVDFWADWCGPCKAMAPVFAKVAAEQEPRARFVKVDTERARQAASQCNIRSIPTLMIFKNGKPVAQQAGALPYPNLVQWLNSAL</sequence>
<dbReference type="PRINTS" id="PR00421">
    <property type="entry name" value="THIOREDOXIN"/>
</dbReference>
<keyword evidence="3" id="KW-0479">Metal-binding</keyword>
<keyword evidence="4" id="KW-0249">Electron transport</keyword>